<dbReference type="STRING" id="1147741.A0A0R3RGX4"/>
<evidence type="ECO:0000313" key="4">
    <source>
        <dbReference type="Proteomes" id="UP000050640"/>
    </source>
</evidence>
<feature type="domain" description="DUF5614" evidence="3">
    <location>
        <begin position="34"/>
        <end position="200"/>
    </location>
</feature>
<evidence type="ECO:0000259" key="3">
    <source>
        <dbReference type="Pfam" id="PF18474"/>
    </source>
</evidence>
<organism evidence="4 5">
    <name type="scientific">Elaeophora elaphi</name>
    <dbReference type="NCBI Taxonomy" id="1147741"/>
    <lineage>
        <taxon>Eukaryota</taxon>
        <taxon>Metazoa</taxon>
        <taxon>Ecdysozoa</taxon>
        <taxon>Nematoda</taxon>
        <taxon>Chromadorea</taxon>
        <taxon>Rhabditida</taxon>
        <taxon>Spirurina</taxon>
        <taxon>Spiruromorpha</taxon>
        <taxon>Filarioidea</taxon>
        <taxon>Onchocercidae</taxon>
        <taxon>Elaeophora</taxon>
    </lineage>
</organism>
<sequence>MLAKSDDTDDPEQIWKNKIRDVQMLYIQADVFFGETEGIGKYKRKLEKERKFLINLKNLPVNEMKKFLNTSNITYLHGLLSVAMRRSCCAFYKSFAASERKSKLEVELVVDDGATWVKVVSRNVRGLTMDFIGANGNANRSVIDQAHDYIEIARAHPHFFKMPKIIFEFVHGVPDLLRHKLESFGIEVFGDVVNINELVKLPADFALYDSDNVHNSVAFPLEGKCSKAEDCVIDTINLDISSVFALVSSLTHGNGANYNYTSHLLNAQAALERKRPVLPLLLCTIRDKKLIICRTAYDAVQSILRTVAGPQEKIRAEKLFEKVEIVEDKLSERAARLELSDRINQRSKIIFGSGDYYKAITVTANRHFVRAAAHQVSFSFLKKFYCIHALQRCLIDIHFAVFVHDSRALSEQKQLDLRA</sequence>
<dbReference type="PANTHER" id="PTHR13379">
    <property type="entry name" value="UNCHARACTERIZED DUF1308"/>
    <property type="match status" value="1"/>
</dbReference>
<comment type="similarity">
    <text evidence="1">Belongs to the UPF0415 family.</text>
</comment>
<dbReference type="Pfam" id="PF18474">
    <property type="entry name" value="DUF5614"/>
    <property type="match status" value="1"/>
</dbReference>
<proteinExistence type="inferred from homology"/>
<dbReference type="Pfam" id="PF07000">
    <property type="entry name" value="DUF1308"/>
    <property type="match status" value="1"/>
</dbReference>
<evidence type="ECO:0000256" key="1">
    <source>
        <dbReference type="ARBA" id="ARBA00006588"/>
    </source>
</evidence>
<name>A0A0R3RGX4_9BILA</name>
<protein>
    <submittedName>
        <fullName evidence="5">DUF1308 domain-containing protein</fullName>
    </submittedName>
</protein>
<dbReference type="Proteomes" id="UP000050640">
    <property type="component" value="Unplaced"/>
</dbReference>
<feature type="domain" description="DUF1308" evidence="2">
    <location>
        <begin position="236"/>
        <end position="375"/>
    </location>
</feature>
<dbReference type="PANTHER" id="PTHR13379:SF0">
    <property type="entry name" value="UPF0415 PROTEIN C7ORF25"/>
    <property type="match status" value="1"/>
</dbReference>
<dbReference type="InterPro" id="IPR010733">
    <property type="entry name" value="DUF1308"/>
</dbReference>
<dbReference type="WBParaSite" id="EEL_0000067101-mRNA-1">
    <property type="protein sequence ID" value="EEL_0000067101-mRNA-1"/>
    <property type="gene ID" value="EEL_0000067101"/>
</dbReference>
<dbReference type="AlphaFoldDB" id="A0A0R3RGX4"/>
<accession>A0A0R3RGX4</accession>
<dbReference type="InterPro" id="IPR041076">
    <property type="entry name" value="DUF5614"/>
</dbReference>
<evidence type="ECO:0000313" key="5">
    <source>
        <dbReference type="WBParaSite" id="EEL_0000067101-mRNA-1"/>
    </source>
</evidence>
<keyword evidence="4" id="KW-1185">Reference proteome</keyword>
<evidence type="ECO:0000259" key="2">
    <source>
        <dbReference type="Pfam" id="PF07000"/>
    </source>
</evidence>
<reference evidence="5" key="1">
    <citation type="submission" date="2017-02" db="UniProtKB">
        <authorList>
            <consortium name="WormBaseParasite"/>
        </authorList>
    </citation>
    <scope>IDENTIFICATION</scope>
</reference>